<dbReference type="Proteomes" id="UP000887576">
    <property type="component" value="Unplaced"/>
</dbReference>
<sequence length="160" mass="18223">MKSMEKFYISITDAKLGIILEILSNCDKIQEICVCNHDLNGTSDQILQIVTIVLSFPKLSKFYASGIMNDEILTLIASKSNELKNLRELCLSPNRGFSLNAFQKFLKNAKFSSHVDMNLKIAAELEEFEEMAKNYKKSSLKVLEVGNNNKIINKFRKNDH</sequence>
<reference evidence="2" key="1">
    <citation type="submission" date="2022-11" db="UniProtKB">
        <authorList>
            <consortium name="WormBaseParasite"/>
        </authorList>
    </citation>
    <scope>IDENTIFICATION</scope>
</reference>
<proteinExistence type="predicted"/>
<organism evidence="1 2">
    <name type="scientific">Panagrolaimus sp. JU765</name>
    <dbReference type="NCBI Taxonomy" id="591449"/>
    <lineage>
        <taxon>Eukaryota</taxon>
        <taxon>Metazoa</taxon>
        <taxon>Ecdysozoa</taxon>
        <taxon>Nematoda</taxon>
        <taxon>Chromadorea</taxon>
        <taxon>Rhabditida</taxon>
        <taxon>Tylenchina</taxon>
        <taxon>Panagrolaimomorpha</taxon>
        <taxon>Panagrolaimoidea</taxon>
        <taxon>Panagrolaimidae</taxon>
        <taxon>Panagrolaimus</taxon>
    </lineage>
</organism>
<accession>A0AC34RBD4</accession>
<evidence type="ECO:0000313" key="1">
    <source>
        <dbReference type="Proteomes" id="UP000887576"/>
    </source>
</evidence>
<name>A0AC34RBD4_9BILA</name>
<protein>
    <submittedName>
        <fullName evidence="2">Uncharacterized protein</fullName>
    </submittedName>
</protein>
<dbReference type="WBParaSite" id="JU765_v2.g5415.t1">
    <property type="protein sequence ID" value="JU765_v2.g5415.t1"/>
    <property type="gene ID" value="JU765_v2.g5415"/>
</dbReference>
<evidence type="ECO:0000313" key="2">
    <source>
        <dbReference type="WBParaSite" id="JU765_v2.g5415.t1"/>
    </source>
</evidence>